<dbReference type="InterPro" id="IPR030394">
    <property type="entry name" value="G_HFLX_dom"/>
</dbReference>
<dbReference type="FunFam" id="3.40.50.11060:FF:000001">
    <property type="entry name" value="GTPase HflX"/>
    <property type="match status" value="1"/>
</dbReference>
<keyword evidence="5 6" id="KW-0342">GTP-binding</keyword>
<dbReference type="InterPro" id="IPR032305">
    <property type="entry name" value="GTP-bd_M"/>
</dbReference>
<comment type="subcellular location">
    <subcellularLocation>
        <location evidence="6">Cytoplasm</location>
    </subcellularLocation>
    <text evidence="6">May associate with membranes.</text>
</comment>
<gene>
    <name evidence="6" type="primary">hflX</name>
    <name evidence="10" type="ORF">SAMN03080606_01017</name>
</gene>
<dbReference type="NCBIfam" id="TIGR03156">
    <property type="entry name" value="GTP_HflX"/>
    <property type="match status" value="1"/>
</dbReference>
<name>A0A1G5DU00_9FIRM</name>
<dbReference type="PANTHER" id="PTHR10229:SF0">
    <property type="entry name" value="GTP-BINDING PROTEIN 6-RELATED"/>
    <property type="match status" value="1"/>
</dbReference>
<feature type="binding site" evidence="7">
    <location>
        <begin position="210"/>
        <end position="217"/>
    </location>
    <ligand>
        <name>GTP</name>
        <dbReference type="ChEBI" id="CHEBI:37565"/>
    </ligand>
</feature>
<dbReference type="InterPro" id="IPR016496">
    <property type="entry name" value="GTPase_HflX"/>
</dbReference>
<dbReference type="GO" id="GO:0043022">
    <property type="term" value="F:ribosome binding"/>
    <property type="evidence" value="ECO:0007669"/>
    <property type="project" value="TreeGrafter"/>
</dbReference>
<dbReference type="SUPFAM" id="SSF52540">
    <property type="entry name" value="P-loop containing nucleoside triphosphate hydrolases"/>
    <property type="match status" value="1"/>
</dbReference>
<keyword evidence="4 8" id="KW-0460">Magnesium</keyword>
<dbReference type="PRINTS" id="PR00326">
    <property type="entry name" value="GTP1OBG"/>
</dbReference>
<organism evidence="10 11">
    <name type="scientific">Alkaliphilus peptidifermentans DSM 18978</name>
    <dbReference type="NCBI Taxonomy" id="1120976"/>
    <lineage>
        <taxon>Bacteria</taxon>
        <taxon>Bacillati</taxon>
        <taxon>Bacillota</taxon>
        <taxon>Clostridia</taxon>
        <taxon>Peptostreptococcales</taxon>
        <taxon>Natronincolaceae</taxon>
        <taxon>Alkaliphilus</taxon>
    </lineage>
</organism>
<evidence type="ECO:0000256" key="1">
    <source>
        <dbReference type="ARBA" id="ARBA00022490"/>
    </source>
</evidence>
<dbReference type="Pfam" id="PF01926">
    <property type="entry name" value="MMR_HSR1"/>
    <property type="match status" value="1"/>
</dbReference>
<dbReference type="Proteomes" id="UP000198636">
    <property type="component" value="Unassembled WGS sequence"/>
</dbReference>
<dbReference type="Gene3D" id="3.40.50.300">
    <property type="entry name" value="P-loop containing nucleotide triphosphate hydrolases"/>
    <property type="match status" value="1"/>
</dbReference>
<evidence type="ECO:0000313" key="10">
    <source>
        <dbReference type="EMBL" id="SCY18273.1"/>
    </source>
</evidence>
<dbReference type="GO" id="GO:0005737">
    <property type="term" value="C:cytoplasm"/>
    <property type="evidence" value="ECO:0007669"/>
    <property type="project" value="UniProtKB-SubCell"/>
</dbReference>
<comment type="similarity">
    <text evidence="6">Belongs to the TRAFAC class OBG-HflX-like GTPase superfamily. HflX GTPase family.</text>
</comment>
<dbReference type="GO" id="GO:0003924">
    <property type="term" value="F:GTPase activity"/>
    <property type="evidence" value="ECO:0007669"/>
    <property type="project" value="UniProtKB-UniRule"/>
</dbReference>
<feature type="binding site" evidence="7">
    <location>
        <begin position="265"/>
        <end position="268"/>
    </location>
    <ligand>
        <name>GTP</name>
        <dbReference type="ChEBI" id="CHEBI:37565"/>
    </ligand>
</feature>
<keyword evidence="11" id="KW-1185">Reference proteome</keyword>
<comment type="function">
    <text evidence="6">GTPase that associates with the 50S ribosomal subunit and may have a role during protein synthesis or ribosome biogenesis.</text>
</comment>
<evidence type="ECO:0000256" key="6">
    <source>
        <dbReference type="HAMAP-Rule" id="MF_00900"/>
    </source>
</evidence>
<evidence type="ECO:0000259" key="9">
    <source>
        <dbReference type="PROSITE" id="PS51705"/>
    </source>
</evidence>
<evidence type="ECO:0000256" key="4">
    <source>
        <dbReference type="ARBA" id="ARBA00022842"/>
    </source>
</evidence>
<dbReference type="OrthoDB" id="9812272at2"/>
<dbReference type="InterPro" id="IPR027417">
    <property type="entry name" value="P-loop_NTPase"/>
</dbReference>
<dbReference type="EMBL" id="FMUS01000004">
    <property type="protein sequence ID" value="SCY18273.1"/>
    <property type="molecule type" value="Genomic_DNA"/>
</dbReference>
<dbReference type="HAMAP" id="MF_00900">
    <property type="entry name" value="GTPase_HflX"/>
    <property type="match status" value="1"/>
</dbReference>
<protein>
    <recommendedName>
        <fullName evidence="6">GTPase HflX</fullName>
    </recommendedName>
    <alternativeName>
        <fullName evidence="6">GTP-binding protein HflX</fullName>
    </alternativeName>
</protein>
<feature type="binding site" evidence="8">
    <location>
        <position position="217"/>
    </location>
    <ligand>
        <name>Mg(2+)</name>
        <dbReference type="ChEBI" id="CHEBI:18420"/>
    </ligand>
</feature>
<feature type="binding site" evidence="8">
    <location>
        <position position="245"/>
    </location>
    <ligand>
        <name>Mg(2+)</name>
        <dbReference type="ChEBI" id="CHEBI:18420"/>
    </ligand>
</feature>
<dbReference type="InterPro" id="IPR006073">
    <property type="entry name" value="GTP-bd"/>
</dbReference>
<feature type="domain" description="Hflx-type G" evidence="9">
    <location>
        <begin position="204"/>
        <end position="374"/>
    </location>
</feature>
<keyword evidence="1 6" id="KW-0963">Cytoplasm</keyword>
<dbReference type="PIRSF" id="PIRSF006809">
    <property type="entry name" value="GTP-binding_hflX_prd"/>
    <property type="match status" value="1"/>
</dbReference>
<accession>A0A1G5DU00</accession>
<dbReference type="Gene3D" id="3.40.50.11060">
    <property type="entry name" value="GTPase HflX, N-terminal domain"/>
    <property type="match status" value="1"/>
</dbReference>
<evidence type="ECO:0000256" key="8">
    <source>
        <dbReference type="PIRSR" id="PIRSR006809-2"/>
    </source>
</evidence>
<evidence type="ECO:0000256" key="5">
    <source>
        <dbReference type="ARBA" id="ARBA00023134"/>
    </source>
</evidence>
<proteinExistence type="inferred from homology"/>
<evidence type="ECO:0000256" key="7">
    <source>
        <dbReference type="PIRSR" id="PIRSR006809-1"/>
    </source>
</evidence>
<dbReference type="Pfam" id="PF13167">
    <property type="entry name" value="GTP-bdg_N"/>
    <property type="match status" value="1"/>
</dbReference>
<reference evidence="10 11" key="1">
    <citation type="submission" date="2016-10" db="EMBL/GenBank/DDBJ databases">
        <authorList>
            <person name="de Groot N.N."/>
        </authorList>
    </citation>
    <scope>NUCLEOTIDE SEQUENCE [LARGE SCALE GENOMIC DNA]</scope>
    <source>
        <strain evidence="10 11">DSM 18978</strain>
    </source>
</reference>
<evidence type="ECO:0000256" key="2">
    <source>
        <dbReference type="ARBA" id="ARBA00022723"/>
    </source>
</evidence>
<dbReference type="InterPro" id="IPR042108">
    <property type="entry name" value="GTPase_HflX_N_sf"/>
</dbReference>
<evidence type="ECO:0000256" key="3">
    <source>
        <dbReference type="ARBA" id="ARBA00022741"/>
    </source>
</evidence>
<dbReference type="RefSeq" id="WP_091540717.1">
    <property type="nucleotide sequence ID" value="NZ_FMUS01000004.1"/>
</dbReference>
<dbReference type="STRING" id="1120976.SAMN03080606_01017"/>
<dbReference type="PROSITE" id="PS51705">
    <property type="entry name" value="G_HFLX"/>
    <property type="match status" value="1"/>
</dbReference>
<dbReference type="Pfam" id="PF16360">
    <property type="entry name" value="GTP-bdg_M"/>
    <property type="match status" value="1"/>
</dbReference>
<dbReference type="GO" id="GO:0005525">
    <property type="term" value="F:GTP binding"/>
    <property type="evidence" value="ECO:0007669"/>
    <property type="project" value="UniProtKB-UniRule"/>
</dbReference>
<feature type="binding site" evidence="7">
    <location>
        <begin position="331"/>
        <end position="334"/>
    </location>
    <ligand>
        <name>GTP</name>
        <dbReference type="ChEBI" id="CHEBI:37565"/>
    </ligand>
</feature>
<dbReference type="GO" id="GO:0046872">
    <property type="term" value="F:metal ion binding"/>
    <property type="evidence" value="ECO:0007669"/>
    <property type="project" value="UniProtKB-KW"/>
</dbReference>
<feature type="binding site" evidence="7">
    <location>
        <begin position="352"/>
        <end position="354"/>
    </location>
    <ligand>
        <name>GTP</name>
        <dbReference type="ChEBI" id="CHEBI:37565"/>
    </ligand>
</feature>
<dbReference type="PANTHER" id="PTHR10229">
    <property type="entry name" value="GTP-BINDING PROTEIN HFLX"/>
    <property type="match status" value="1"/>
</dbReference>
<comment type="subunit">
    <text evidence="6">Monomer. Associates with the 50S ribosomal subunit.</text>
</comment>
<evidence type="ECO:0000313" key="11">
    <source>
        <dbReference type="Proteomes" id="UP000198636"/>
    </source>
</evidence>
<dbReference type="CDD" id="cd01878">
    <property type="entry name" value="HflX"/>
    <property type="match status" value="1"/>
</dbReference>
<dbReference type="InterPro" id="IPR025121">
    <property type="entry name" value="GTPase_HflX_N"/>
</dbReference>
<dbReference type="AlphaFoldDB" id="A0A1G5DU00"/>
<sequence>MELENNEVVINRAILVGLNHTRRKSEISIESSMEELEELAKAAGVEVLATTTQNRPAIDVALFVGKGKVEEIKTFCDSMEANLVIFDDELSGSQIRNLEDAIGVDVIDRTTLILDIFAQRATTKEAKLQVELAQLKYRLPRLTGLGKKLSRLGAGIGTRGPGETKLETDRRHILRKIDFIKEQLEEVKKVREVQRSQRIKSDLPIVALVGYTNAGKSTLMNTLLKMSLEYDVEREVFVKDMLFATLEVSLRKLVFPDNFTFLLTDTVGFVSKLPHNLVDAFKATLEEVNYADLLLHVIDASNEDYHLQKETTLSVLKELHVDSKKIINVYNKVDKIEDVSLVPKEEGSIAISALNNLNLDELLKLIEVEVGVKTNELELLIPYSKGSVASNIHEIASVVESEYKEEGIYLKVKIPSTEVEKYREFIM</sequence>
<comment type="cofactor">
    <cofactor evidence="8">
        <name>Mg(2+)</name>
        <dbReference type="ChEBI" id="CHEBI:18420"/>
    </cofactor>
</comment>
<keyword evidence="2 8" id="KW-0479">Metal-binding</keyword>
<keyword evidence="3 6" id="KW-0547">Nucleotide-binding</keyword>
<dbReference type="Gene3D" id="6.10.250.2860">
    <property type="match status" value="1"/>
</dbReference>